<name>A0A9P6CRX3_9AGAR</name>
<evidence type="ECO:0000256" key="1">
    <source>
        <dbReference type="SAM" id="MobiDB-lite"/>
    </source>
</evidence>
<keyword evidence="4" id="KW-1185">Reference proteome</keyword>
<dbReference type="EMBL" id="MU155974">
    <property type="protein sequence ID" value="KAF9470484.1"/>
    <property type="molecule type" value="Genomic_DNA"/>
</dbReference>
<gene>
    <name evidence="3" type="ORF">BDN70DRAFT_902071</name>
</gene>
<feature type="domain" description="Ribonuclease H1 N-terminal" evidence="2">
    <location>
        <begin position="148"/>
        <end position="188"/>
    </location>
</feature>
<accession>A0A9P6CRX3</accession>
<dbReference type="InterPro" id="IPR009027">
    <property type="entry name" value="Ribosomal_bL9/RNase_H1_N"/>
</dbReference>
<reference evidence="3" key="1">
    <citation type="submission" date="2020-11" db="EMBL/GenBank/DDBJ databases">
        <authorList>
            <consortium name="DOE Joint Genome Institute"/>
            <person name="Ahrendt S."/>
            <person name="Riley R."/>
            <person name="Andreopoulos W."/>
            <person name="Labutti K."/>
            <person name="Pangilinan J."/>
            <person name="Ruiz-Duenas F.J."/>
            <person name="Barrasa J.M."/>
            <person name="Sanchez-Garcia M."/>
            <person name="Camarero S."/>
            <person name="Miyauchi S."/>
            <person name="Serrano A."/>
            <person name="Linde D."/>
            <person name="Babiker R."/>
            <person name="Drula E."/>
            <person name="Ayuso-Fernandez I."/>
            <person name="Pacheco R."/>
            <person name="Padilla G."/>
            <person name="Ferreira P."/>
            <person name="Barriuso J."/>
            <person name="Kellner H."/>
            <person name="Castanera R."/>
            <person name="Alfaro M."/>
            <person name="Ramirez L."/>
            <person name="Pisabarro A.G."/>
            <person name="Kuo A."/>
            <person name="Tritt A."/>
            <person name="Lipzen A."/>
            <person name="He G."/>
            <person name="Yan M."/>
            <person name="Ng V."/>
            <person name="Cullen D."/>
            <person name="Martin F."/>
            <person name="Rosso M.-N."/>
            <person name="Henrissat B."/>
            <person name="Hibbett D."/>
            <person name="Martinez A.T."/>
            <person name="Grigoriev I.V."/>
        </authorList>
    </citation>
    <scope>NUCLEOTIDE SEQUENCE</scope>
    <source>
        <strain evidence="3">CIRM-BRFM 674</strain>
    </source>
</reference>
<feature type="compositionally biased region" description="Low complexity" evidence="1">
    <location>
        <begin position="295"/>
        <end position="304"/>
    </location>
</feature>
<feature type="region of interest" description="Disordered" evidence="1">
    <location>
        <begin position="1"/>
        <end position="80"/>
    </location>
</feature>
<dbReference type="InterPro" id="IPR011320">
    <property type="entry name" value="RNase_H1_N"/>
</dbReference>
<feature type="compositionally biased region" description="Basic and acidic residues" evidence="1">
    <location>
        <begin position="252"/>
        <end position="281"/>
    </location>
</feature>
<dbReference type="SUPFAM" id="SSF55658">
    <property type="entry name" value="L9 N-domain-like"/>
    <property type="match status" value="1"/>
</dbReference>
<proteinExistence type="predicted"/>
<dbReference type="OrthoDB" id="10638024at2759"/>
<feature type="compositionally biased region" description="Low complexity" evidence="1">
    <location>
        <begin position="316"/>
        <end position="341"/>
    </location>
</feature>
<sequence length="724" mass="78979">MGQDGSENWNGSGKGRGKGKEKEKGSSGTRKGKNKATAKEESSGDEYPPLYLSDSPAEDVETTPVAIAQDRTKKGKQKAVGPSDLVGEFTLFPSIDASFIDDSDNFGPDASAEPEDLLDAADDRLLRSSPSLGLASHARGGRHRSVAYVVFCGRKTGVFGSWSATNAQVSGFQGSAHQGFSTAQLADAAWAHALAIGAGYAPGEHGPPPEPRAGNGTSRTADPPSTTSASRVDRQPGLCHRQLTHTATVQPFKRDSHQDDNSSHRRNDSGVPDSKAKKENLDGVAPAPLKKIPDRFPFPFGDPRAVNRTGPSSNVAHRPTASRASSSAVPPARRSTPSRPTYASPPARTVGDPWYVVLRGDLPGVYPTRSLAAEALGHGPDRLVVPAATRQLADALFVEAFIHKAADTVYEYAEHESYRALNNGRPILRLRIYLTKGIVESNRREARSMDAVFTAAADILALKFRYFVSNNLGGGFTKSRTTDPVTANPSELGVQPYPRVMRRKDDCYMRPRSPQSPTLQWNQQAMDHISGSARARKASGYKLTNVAELRVKTFDIAVTPRCPIKEKVASPSWSPTPTFDPSIKEPSSFSLLHSLDMFPALGLPENAFWKLFSKCQEQVSQIHIGHAAQPLTMVFSLDPKVKVDVETILRRSFLRLLDVHDIGNEAGIPEDAFRAIFHTCEHCGRYMTQRMSFSHKEDLDDDSDGYGRNSRKCFYLRMRIAKDT</sequence>
<dbReference type="AlphaFoldDB" id="A0A9P6CRX3"/>
<dbReference type="InterPro" id="IPR037056">
    <property type="entry name" value="RNase_H1_N_sf"/>
</dbReference>
<evidence type="ECO:0000313" key="3">
    <source>
        <dbReference type="EMBL" id="KAF9470484.1"/>
    </source>
</evidence>
<dbReference type="Pfam" id="PF01693">
    <property type="entry name" value="Cauli_VI"/>
    <property type="match status" value="1"/>
</dbReference>
<evidence type="ECO:0000259" key="2">
    <source>
        <dbReference type="Pfam" id="PF01693"/>
    </source>
</evidence>
<evidence type="ECO:0000313" key="4">
    <source>
        <dbReference type="Proteomes" id="UP000807469"/>
    </source>
</evidence>
<feature type="compositionally biased region" description="Polar residues" evidence="1">
    <location>
        <begin position="215"/>
        <end position="230"/>
    </location>
</feature>
<dbReference type="Gene3D" id="3.40.970.10">
    <property type="entry name" value="Ribonuclease H1, N-terminal domain"/>
    <property type="match status" value="1"/>
</dbReference>
<feature type="compositionally biased region" description="Polar residues" evidence="1">
    <location>
        <begin position="1"/>
        <end position="10"/>
    </location>
</feature>
<dbReference type="Proteomes" id="UP000807469">
    <property type="component" value="Unassembled WGS sequence"/>
</dbReference>
<comment type="caution">
    <text evidence="3">The sequence shown here is derived from an EMBL/GenBank/DDBJ whole genome shotgun (WGS) entry which is preliminary data.</text>
</comment>
<feature type="region of interest" description="Disordered" evidence="1">
    <location>
        <begin position="200"/>
        <end position="346"/>
    </location>
</feature>
<protein>
    <recommendedName>
        <fullName evidence="2">Ribonuclease H1 N-terminal domain-containing protein</fullName>
    </recommendedName>
</protein>
<organism evidence="3 4">
    <name type="scientific">Pholiota conissans</name>
    <dbReference type="NCBI Taxonomy" id="109636"/>
    <lineage>
        <taxon>Eukaryota</taxon>
        <taxon>Fungi</taxon>
        <taxon>Dikarya</taxon>
        <taxon>Basidiomycota</taxon>
        <taxon>Agaricomycotina</taxon>
        <taxon>Agaricomycetes</taxon>
        <taxon>Agaricomycetidae</taxon>
        <taxon>Agaricales</taxon>
        <taxon>Agaricineae</taxon>
        <taxon>Strophariaceae</taxon>
        <taxon>Pholiota</taxon>
    </lineage>
</organism>